<protein>
    <submittedName>
        <fullName evidence="3">Ethanolamine-phosphate phospho-lyase</fullName>
    </submittedName>
</protein>
<dbReference type="Proteomes" id="UP000324222">
    <property type="component" value="Unassembled WGS sequence"/>
</dbReference>
<reference evidence="3 4" key="1">
    <citation type="submission" date="2019-05" db="EMBL/GenBank/DDBJ databases">
        <title>Another draft genome of Portunus trituberculatus and its Hox gene families provides insights of decapod evolution.</title>
        <authorList>
            <person name="Jeong J.-H."/>
            <person name="Song I."/>
            <person name="Kim S."/>
            <person name="Choi T."/>
            <person name="Kim D."/>
            <person name="Ryu S."/>
            <person name="Kim W."/>
        </authorList>
    </citation>
    <scope>NUCLEOTIDE SEQUENCE [LARGE SCALE GENOMIC DNA]</scope>
    <source>
        <tissue evidence="3">Muscle</tissue>
    </source>
</reference>
<gene>
    <name evidence="3" type="primary">etnppl</name>
    <name evidence="3" type="ORF">E2C01_048922</name>
</gene>
<sequence length="176" mass="20240">MHHICVAQRFSLDPKPRTNLSRSCSQQHCGTSPRDVRGRGLMVGMEVVWSRQSRKPAQEIAELIVNKMREEYVILANEGQERNILMVMPPMCFTQENAISLIQRLDKVLTELPKHRILKEEESSLLSYRILPGICEGRLGIIQPQKAGEEEDDSDGFQNSKNMDLEYRQSSYHDLD</sequence>
<dbReference type="EMBL" id="VSRR010012801">
    <property type="protein sequence ID" value="MPC54991.1"/>
    <property type="molecule type" value="Genomic_DNA"/>
</dbReference>
<dbReference type="PANTHER" id="PTHR45688">
    <property type="match status" value="1"/>
</dbReference>
<proteinExistence type="inferred from homology"/>
<keyword evidence="3" id="KW-0456">Lyase</keyword>
<evidence type="ECO:0000313" key="4">
    <source>
        <dbReference type="Proteomes" id="UP000324222"/>
    </source>
</evidence>
<evidence type="ECO:0000256" key="1">
    <source>
        <dbReference type="ARBA" id="ARBA00008954"/>
    </source>
</evidence>
<dbReference type="InterPro" id="IPR015424">
    <property type="entry name" value="PyrdxlP-dep_Trfase"/>
</dbReference>
<organism evidence="3 4">
    <name type="scientific">Portunus trituberculatus</name>
    <name type="common">Swimming crab</name>
    <name type="synonym">Neptunus trituberculatus</name>
    <dbReference type="NCBI Taxonomy" id="210409"/>
    <lineage>
        <taxon>Eukaryota</taxon>
        <taxon>Metazoa</taxon>
        <taxon>Ecdysozoa</taxon>
        <taxon>Arthropoda</taxon>
        <taxon>Crustacea</taxon>
        <taxon>Multicrustacea</taxon>
        <taxon>Malacostraca</taxon>
        <taxon>Eumalacostraca</taxon>
        <taxon>Eucarida</taxon>
        <taxon>Decapoda</taxon>
        <taxon>Pleocyemata</taxon>
        <taxon>Brachyura</taxon>
        <taxon>Eubrachyura</taxon>
        <taxon>Portunoidea</taxon>
        <taxon>Portunidae</taxon>
        <taxon>Portuninae</taxon>
        <taxon>Portunus</taxon>
    </lineage>
</organism>
<feature type="compositionally biased region" description="Basic and acidic residues" evidence="2">
    <location>
        <begin position="163"/>
        <end position="176"/>
    </location>
</feature>
<keyword evidence="4" id="KW-1185">Reference proteome</keyword>
<dbReference type="GO" id="GO:0016829">
    <property type="term" value="F:lyase activity"/>
    <property type="evidence" value="ECO:0007669"/>
    <property type="project" value="UniProtKB-KW"/>
</dbReference>
<comment type="caution">
    <text evidence="3">The sequence shown here is derived from an EMBL/GenBank/DDBJ whole genome shotgun (WGS) entry which is preliminary data.</text>
</comment>
<dbReference type="SUPFAM" id="SSF53383">
    <property type="entry name" value="PLP-dependent transferases"/>
    <property type="match status" value="1"/>
</dbReference>
<dbReference type="Gene3D" id="3.90.1150.10">
    <property type="entry name" value="Aspartate Aminotransferase, domain 1"/>
    <property type="match status" value="1"/>
</dbReference>
<comment type="similarity">
    <text evidence="1">Belongs to the class-III pyridoxal-phosphate-dependent aminotransferase family.</text>
</comment>
<evidence type="ECO:0000313" key="3">
    <source>
        <dbReference type="EMBL" id="MPC54991.1"/>
    </source>
</evidence>
<dbReference type="GO" id="GO:0005739">
    <property type="term" value="C:mitochondrion"/>
    <property type="evidence" value="ECO:0007669"/>
    <property type="project" value="TreeGrafter"/>
</dbReference>
<evidence type="ECO:0000256" key="2">
    <source>
        <dbReference type="SAM" id="MobiDB-lite"/>
    </source>
</evidence>
<accession>A0A5B7G4X7</accession>
<name>A0A5B7G4X7_PORTR</name>
<feature type="region of interest" description="Disordered" evidence="2">
    <location>
        <begin position="145"/>
        <end position="176"/>
    </location>
</feature>
<dbReference type="InterPro" id="IPR015422">
    <property type="entry name" value="PyrdxlP-dep_Trfase_small"/>
</dbReference>
<dbReference type="AlphaFoldDB" id="A0A5B7G4X7"/>
<dbReference type="PANTHER" id="PTHR45688:SF13">
    <property type="entry name" value="ALANINE--GLYOXYLATE AMINOTRANSFERASE 2-LIKE"/>
    <property type="match status" value="1"/>
</dbReference>
<dbReference type="OrthoDB" id="10261433at2759"/>